<feature type="transmembrane region" description="Helical" evidence="1">
    <location>
        <begin position="12"/>
        <end position="34"/>
    </location>
</feature>
<gene>
    <name evidence="2" type="ORF">ACFQJ4_11415</name>
</gene>
<feature type="transmembrane region" description="Helical" evidence="1">
    <location>
        <begin position="101"/>
        <end position="118"/>
    </location>
</feature>
<keyword evidence="3" id="KW-1185">Reference proteome</keyword>
<organism evidence="2 3">
    <name type="scientific">Halosegnis marinus</name>
    <dbReference type="NCBI Taxonomy" id="3034023"/>
    <lineage>
        <taxon>Archaea</taxon>
        <taxon>Methanobacteriati</taxon>
        <taxon>Methanobacteriota</taxon>
        <taxon>Stenosarchaea group</taxon>
        <taxon>Halobacteria</taxon>
        <taxon>Halobacteriales</taxon>
        <taxon>Natronomonadaceae</taxon>
        <taxon>Halosegnis</taxon>
    </lineage>
</organism>
<comment type="caution">
    <text evidence="2">The sequence shown here is derived from an EMBL/GenBank/DDBJ whole genome shotgun (WGS) entry which is preliminary data.</text>
</comment>
<keyword evidence="1" id="KW-0472">Membrane</keyword>
<dbReference type="GeneID" id="79267626"/>
<keyword evidence="1" id="KW-0812">Transmembrane</keyword>
<evidence type="ECO:0000256" key="1">
    <source>
        <dbReference type="SAM" id="Phobius"/>
    </source>
</evidence>
<feature type="transmembrane region" description="Helical" evidence="1">
    <location>
        <begin position="149"/>
        <end position="175"/>
    </location>
</feature>
<dbReference type="RefSeq" id="WP_276234068.1">
    <property type="nucleotide sequence ID" value="NZ_CP119802.1"/>
</dbReference>
<evidence type="ECO:0000313" key="2">
    <source>
        <dbReference type="EMBL" id="MFC7235925.1"/>
    </source>
</evidence>
<evidence type="ECO:0000313" key="3">
    <source>
        <dbReference type="Proteomes" id="UP001596398"/>
    </source>
</evidence>
<name>A0ABD5ZRM9_9EURY</name>
<proteinExistence type="predicted"/>
<dbReference type="AlphaFoldDB" id="A0ABD5ZRM9"/>
<keyword evidence="1" id="KW-1133">Transmembrane helix</keyword>
<dbReference type="EMBL" id="JBHTAP010000001">
    <property type="protein sequence ID" value="MFC7235925.1"/>
    <property type="molecule type" value="Genomic_DNA"/>
</dbReference>
<accession>A0ABD5ZRM9</accession>
<protein>
    <recommendedName>
        <fullName evidence="4">Tripartite ATP-independent transporter, DctQ component</fullName>
    </recommendedName>
</protein>
<sequence>MDRRRHAAWTPRYGTVRALVLYALLVVVVLRGAAPLRETLVAVAGVDPGTAETVLLAFLVVVGLAVVAVEVRRQARGEPEFTLKAARQAYLESRVPARPMFGAYVLLLVAGTYVALFARETFFARLDNALLVVRRVAESGDPGAFSADALAFGAAFVVAAVTVAHAADRVLVAALRRVLASRR</sequence>
<reference evidence="2 3" key="1">
    <citation type="journal article" date="2019" name="Int. J. Syst. Evol. Microbiol.">
        <title>The Global Catalogue of Microorganisms (GCM) 10K type strain sequencing project: providing services to taxonomists for standard genome sequencing and annotation.</title>
        <authorList>
            <consortium name="The Broad Institute Genomics Platform"/>
            <consortium name="The Broad Institute Genome Sequencing Center for Infectious Disease"/>
            <person name="Wu L."/>
            <person name="Ma J."/>
        </authorList>
    </citation>
    <scope>NUCLEOTIDE SEQUENCE [LARGE SCALE GENOMIC DNA]</scope>
    <source>
        <strain evidence="2 3">DT85</strain>
    </source>
</reference>
<feature type="transmembrane region" description="Helical" evidence="1">
    <location>
        <begin position="54"/>
        <end position="71"/>
    </location>
</feature>
<evidence type="ECO:0008006" key="4">
    <source>
        <dbReference type="Google" id="ProtNLM"/>
    </source>
</evidence>
<dbReference type="Proteomes" id="UP001596398">
    <property type="component" value="Unassembled WGS sequence"/>
</dbReference>